<gene>
    <name evidence="1" type="ORF">MNBD_NITROSPINAE03-1449</name>
</gene>
<reference evidence="1" key="1">
    <citation type="submission" date="2018-06" db="EMBL/GenBank/DDBJ databases">
        <authorList>
            <person name="Zhirakovskaya E."/>
        </authorList>
    </citation>
    <scope>NUCLEOTIDE SEQUENCE</scope>
</reference>
<feature type="non-terminal residue" evidence="1">
    <location>
        <position position="20"/>
    </location>
</feature>
<name>A0A3B1C9G4_9ZZZZ</name>
<accession>A0A3B1C9G4</accession>
<dbReference type="EMBL" id="UOGB01000201">
    <property type="protein sequence ID" value="VAX21313.1"/>
    <property type="molecule type" value="Genomic_DNA"/>
</dbReference>
<organism evidence="1">
    <name type="scientific">hydrothermal vent metagenome</name>
    <dbReference type="NCBI Taxonomy" id="652676"/>
    <lineage>
        <taxon>unclassified sequences</taxon>
        <taxon>metagenomes</taxon>
        <taxon>ecological metagenomes</taxon>
    </lineage>
</organism>
<protein>
    <submittedName>
        <fullName evidence="1">Uncharacterized protein</fullName>
    </submittedName>
</protein>
<dbReference type="AlphaFoldDB" id="A0A3B1C9G4"/>
<sequence>MYRVITISLAILLFGCTDDS</sequence>
<dbReference type="PROSITE" id="PS51257">
    <property type="entry name" value="PROKAR_LIPOPROTEIN"/>
    <property type="match status" value="1"/>
</dbReference>
<evidence type="ECO:0000313" key="1">
    <source>
        <dbReference type="EMBL" id="VAX21313.1"/>
    </source>
</evidence>
<proteinExistence type="predicted"/>